<organism evidence="3 4">
    <name type="scientific">Peronospora destructor</name>
    <dbReference type="NCBI Taxonomy" id="86335"/>
    <lineage>
        <taxon>Eukaryota</taxon>
        <taxon>Sar</taxon>
        <taxon>Stramenopiles</taxon>
        <taxon>Oomycota</taxon>
        <taxon>Peronosporomycetes</taxon>
        <taxon>Peronosporales</taxon>
        <taxon>Peronosporaceae</taxon>
        <taxon>Peronospora</taxon>
    </lineage>
</organism>
<reference evidence="3" key="1">
    <citation type="submission" date="2022-12" db="EMBL/GenBank/DDBJ databases">
        <authorList>
            <person name="Webb A."/>
        </authorList>
    </citation>
    <scope>NUCLEOTIDE SEQUENCE</scope>
    <source>
        <strain evidence="3">Pd1</strain>
    </source>
</reference>
<accession>A0AAV0TPS3</accession>
<comment type="caution">
    <text evidence="3">The sequence shown here is derived from an EMBL/GenBank/DDBJ whole genome shotgun (WGS) entry which is preliminary data.</text>
</comment>
<feature type="region of interest" description="Disordered" evidence="1">
    <location>
        <begin position="84"/>
        <end position="105"/>
    </location>
</feature>
<feature type="compositionally biased region" description="Polar residues" evidence="1">
    <location>
        <begin position="84"/>
        <end position="96"/>
    </location>
</feature>
<gene>
    <name evidence="3" type="ORF">PDE001_LOCUS3360</name>
</gene>
<keyword evidence="4" id="KW-1185">Reference proteome</keyword>
<dbReference type="EMBL" id="CANTFM010000571">
    <property type="protein sequence ID" value="CAI5725470.1"/>
    <property type="molecule type" value="Genomic_DNA"/>
</dbReference>
<feature type="transmembrane region" description="Helical" evidence="2">
    <location>
        <begin position="55"/>
        <end position="78"/>
    </location>
</feature>
<keyword evidence="2" id="KW-1133">Transmembrane helix</keyword>
<keyword evidence="2" id="KW-0472">Membrane</keyword>
<evidence type="ECO:0000313" key="3">
    <source>
        <dbReference type="EMBL" id="CAI5725470.1"/>
    </source>
</evidence>
<dbReference type="AlphaFoldDB" id="A0AAV0TPS3"/>
<keyword evidence="2" id="KW-0812">Transmembrane</keyword>
<dbReference type="Proteomes" id="UP001162029">
    <property type="component" value="Unassembled WGS sequence"/>
</dbReference>
<protein>
    <submittedName>
        <fullName evidence="3">Uncharacterized protein</fullName>
    </submittedName>
</protein>
<proteinExistence type="predicted"/>
<evidence type="ECO:0000313" key="4">
    <source>
        <dbReference type="Proteomes" id="UP001162029"/>
    </source>
</evidence>
<evidence type="ECO:0000256" key="1">
    <source>
        <dbReference type="SAM" id="MobiDB-lite"/>
    </source>
</evidence>
<sequence>MVERKRTPLPIYVSGGSKRWKLFAKRPTRSRSMDKMSPIKTRKNFLQAIGCKWNVFWVLFIITFMISMVCLLALGFMVQRTMPSNNEVSGGKNSTRGVLAKWKEN</sequence>
<name>A0AAV0TPS3_9STRA</name>
<evidence type="ECO:0000256" key="2">
    <source>
        <dbReference type="SAM" id="Phobius"/>
    </source>
</evidence>